<dbReference type="STRING" id="5722.A2FMC7"/>
<feature type="domain" description="Macro" evidence="2">
    <location>
        <begin position="106"/>
        <end position="283"/>
    </location>
</feature>
<dbReference type="InParanoid" id="A2FMC7"/>
<keyword evidence="4" id="KW-1185">Reference proteome</keyword>
<dbReference type="PANTHER" id="PTHR11106:SF27">
    <property type="entry name" value="MACRO DOMAIN-CONTAINING PROTEIN"/>
    <property type="match status" value="1"/>
</dbReference>
<feature type="region of interest" description="Disordered" evidence="1">
    <location>
        <begin position="1"/>
        <end position="56"/>
    </location>
</feature>
<dbReference type="Proteomes" id="UP000001542">
    <property type="component" value="Unassembled WGS sequence"/>
</dbReference>
<dbReference type="InterPro" id="IPR002589">
    <property type="entry name" value="Macro_dom"/>
</dbReference>
<dbReference type="Gene3D" id="3.40.220.10">
    <property type="entry name" value="Leucine Aminopeptidase, subunit E, domain 1"/>
    <property type="match status" value="1"/>
</dbReference>
<accession>A2FMC7</accession>
<dbReference type="SMR" id="A2FMC7"/>
<dbReference type="SUPFAM" id="SSF52949">
    <property type="entry name" value="Macro domain-like"/>
    <property type="match status" value="1"/>
</dbReference>
<feature type="compositionally biased region" description="Basic and acidic residues" evidence="1">
    <location>
        <begin position="1"/>
        <end position="29"/>
    </location>
</feature>
<dbReference type="Pfam" id="PF01661">
    <property type="entry name" value="Macro"/>
    <property type="match status" value="1"/>
</dbReference>
<dbReference type="RefSeq" id="XP_001306874.1">
    <property type="nucleotide sequence ID" value="XM_001306873.1"/>
</dbReference>
<dbReference type="InterPro" id="IPR043472">
    <property type="entry name" value="Macro_dom-like"/>
</dbReference>
<dbReference type="EMBL" id="DS113884">
    <property type="protein sequence ID" value="EAX93944.1"/>
    <property type="molecule type" value="Genomic_DNA"/>
</dbReference>
<dbReference type="CDD" id="cd02908">
    <property type="entry name" value="Macro_OAADPr_deacetylase"/>
    <property type="match status" value="1"/>
</dbReference>
<gene>
    <name evidence="3" type="ORF">TVAG_307230</name>
</gene>
<dbReference type="VEuPathDB" id="TrichDB:TVAGG3_0177820"/>
<reference evidence="3" key="2">
    <citation type="journal article" date="2007" name="Science">
        <title>Draft genome sequence of the sexually transmitted pathogen Trichomonas vaginalis.</title>
        <authorList>
            <person name="Carlton J.M."/>
            <person name="Hirt R.P."/>
            <person name="Silva J.C."/>
            <person name="Delcher A.L."/>
            <person name="Schatz M."/>
            <person name="Zhao Q."/>
            <person name="Wortman J.R."/>
            <person name="Bidwell S.L."/>
            <person name="Alsmark U.C.M."/>
            <person name="Besteiro S."/>
            <person name="Sicheritz-Ponten T."/>
            <person name="Noel C.J."/>
            <person name="Dacks J.B."/>
            <person name="Foster P.G."/>
            <person name="Simillion C."/>
            <person name="Van de Peer Y."/>
            <person name="Miranda-Saavedra D."/>
            <person name="Barton G.J."/>
            <person name="Westrop G.D."/>
            <person name="Mueller S."/>
            <person name="Dessi D."/>
            <person name="Fiori P.L."/>
            <person name="Ren Q."/>
            <person name="Paulsen I."/>
            <person name="Zhang H."/>
            <person name="Bastida-Corcuera F.D."/>
            <person name="Simoes-Barbosa A."/>
            <person name="Brown M.T."/>
            <person name="Hayes R.D."/>
            <person name="Mukherjee M."/>
            <person name="Okumura C.Y."/>
            <person name="Schneider R."/>
            <person name="Smith A.J."/>
            <person name="Vanacova S."/>
            <person name="Villalvazo M."/>
            <person name="Haas B.J."/>
            <person name="Pertea M."/>
            <person name="Feldblyum T.V."/>
            <person name="Utterback T.R."/>
            <person name="Shu C.L."/>
            <person name="Osoegawa K."/>
            <person name="de Jong P.J."/>
            <person name="Hrdy I."/>
            <person name="Horvathova L."/>
            <person name="Zubacova Z."/>
            <person name="Dolezal P."/>
            <person name="Malik S.B."/>
            <person name="Logsdon J.M. Jr."/>
            <person name="Henze K."/>
            <person name="Gupta A."/>
            <person name="Wang C.C."/>
            <person name="Dunne R.L."/>
            <person name="Upcroft J.A."/>
            <person name="Upcroft P."/>
            <person name="White O."/>
            <person name="Salzberg S.L."/>
            <person name="Tang P."/>
            <person name="Chiu C.-H."/>
            <person name="Lee Y.-S."/>
            <person name="Embley T.M."/>
            <person name="Coombs G.H."/>
            <person name="Mottram J.C."/>
            <person name="Tachezy J."/>
            <person name="Fraser-Liggett C.M."/>
            <person name="Johnson P.J."/>
        </authorList>
    </citation>
    <scope>NUCLEOTIDE SEQUENCE [LARGE SCALE GENOMIC DNA]</scope>
    <source>
        <strain evidence="3">G3</strain>
    </source>
</reference>
<reference evidence="3" key="1">
    <citation type="submission" date="2006-10" db="EMBL/GenBank/DDBJ databases">
        <authorList>
            <person name="Amadeo P."/>
            <person name="Zhao Q."/>
            <person name="Wortman J."/>
            <person name="Fraser-Liggett C."/>
            <person name="Carlton J."/>
        </authorList>
    </citation>
    <scope>NUCLEOTIDE SEQUENCE</scope>
    <source>
        <strain evidence="3">G3</strain>
    </source>
</reference>
<feature type="region of interest" description="Disordered" evidence="1">
    <location>
        <begin position="293"/>
        <end position="361"/>
    </location>
</feature>
<dbReference type="eggNOG" id="KOG2633">
    <property type="taxonomic scope" value="Eukaryota"/>
</dbReference>
<organism evidence="3 4">
    <name type="scientific">Trichomonas vaginalis (strain ATCC PRA-98 / G3)</name>
    <dbReference type="NCBI Taxonomy" id="412133"/>
    <lineage>
        <taxon>Eukaryota</taxon>
        <taxon>Metamonada</taxon>
        <taxon>Parabasalia</taxon>
        <taxon>Trichomonadida</taxon>
        <taxon>Trichomonadidae</taxon>
        <taxon>Trichomonas</taxon>
    </lineage>
</organism>
<evidence type="ECO:0000313" key="3">
    <source>
        <dbReference type="EMBL" id="EAX93944.1"/>
    </source>
</evidence>
<sequence length="361" mass="41459">MSEELLKKEQKEEEEHEEKTENKDEKEPKEDENETNSYEEEYFGEEEGLSHDEHENKEWKLHIPDCPEKELKSATNPTIMTLEKLPTWAKEGPEIVESNPPEKFEPLYKPNTEINEKISFWMRGNSVKLECDAVVNAANSHLYPGGGICGVLHSAAGEAMERECSEIGYTPTGKCAVTLGYNLPAKYCIHTVGPIGEQPDKLQEAYESTLSCIDGKKIRSVGLCCISTGIYGYPIENATPIALKVVRKFLEDPNNREKTDRIIFVVFERRDVVVYDRMRHIYFPLDIEYKFEEEEKPEEENKTETPEEKKIEEEEKPQEQEEKADEEKKTEEEEKSTETQEEKTKTVTFDPAALPGASNHN</sequence>
<dbReference type="AlphaFoldDB" id="A2FMC7"/>
<evidence type="ECO:0000259" key="2">
    <source>
        <dbReference type="PROSITE" id="PS51154"/>
    </source>
</evidence>
<feature type="compositionally biased region" description="Acidic residues" evidence="1">
    <location>
        <begin position="30"/>
        <end position="47"/>
    </location>
</feature>
<evidence type="ECO:0000313" key="4">
    <source>
        <dbReference type="Proteomes" id="UP000001542"/>
    </source>
</evidence>
<dbReference type="SMART" id="SM00506">
    <property type="entry name" value="A1pp"/>
    <property type="match status" value="1"/>
</dbReference>
<dbReference type="PROSITE" id="PS51154">
    <property type="entry name" value="MACRO"/>
    <property type="match status" value="1"/>
</dbReference>
<dbReference type="OMA" id="VDKQDMK"/>
<evidence type="ECO:0000256" key="1">
    <source>
        <dbReference type="SAM" id="MobiDB-lite"/>
    </source>
</evidence>
<dbReference type="OrthoDB" id="6133115at2759"/>
<feature type="compositionally biased region" description="Basic and acidic residues" evidence="1">
    <location>
        <begin position="299"/>
        <end position="345"/>
    </location>
</feature>
<dbReference type="PANTHER" id="PTHR11106">
    <property type="entry name" value="GANGLIOSIDE INDUCED DIFFERENTIATION ASSOCIATED PROTEIN 2-RELATED"/>
    <property type="match status" value="1"/>
</dbReference>
<name>A2FMC7_TRIV3</name>
<protein>
    <submittedName>
        <fullName evidence="3">Appr-1-p processing enzyme family protein</fullName>
    </submittedName>
</protein>
<dbReference type="KEGG" id="tva:4751669"/>
<proteinExistence type="predicted"/>
<dbReference type="VEuPathDB" id="TrichDB:TVAG_307230"/>